<dbReference type="GO" id="GO:0032543">
    <property type="term" value="P:mitochondrial translation"/>
    <property type="evidence" value="ECO:0007669"/>
    <property type="project" value="InterPro"/>
</dbReference>
<reference evidence="8" key="1">
    <citation type="journal article" date="2021" name="Open Biol.">
        <title>Shared evolutionary footprints suggest mitochondrial oxidative damage underlies multiple complex I losses in fungi.</title>
        <authorList>
            <person name="Schikora-Tamarit M.A."/>
            <person name="Marcet-Houben M."/>
            <person name="Nosek J."/>
            <person name="Gabaldon T."/>
        </authorList>
    </citation>
    <scope>NUCLEOTIDE SEQUENCE</scope>
    <source>
        <strain evidence="8">NCAIM Y.01608</strain>
    </source>
</reference>
<keyword evidence="9" id="KW-1185">Reference proteome</keyword>
<evidence type="ECO:0000256" key="2">
    <source>
        <dbReference type="ARBA" id="ARBA00009863"/>
    </source>
</evidence>
<evidence type="ECO:0000313" key="9">
    <source>
        <dbReference type="Proteomes" id="UP000788993"/>
    </source>
</evidence>
<evidence type="ECO:0000256" key="7">
    <source>
        <dbReference type="ARBA" id="ARBA00035140"/>
    </source>
</evidence>
<keyword evidence="6" id="KW-0687">Ribonucleoprotein</keyword>
<dbReference type="InterPro" id="IPR019368">
    <property type="entry name" value="Ribosomal_mS29"/>
</dbReference>
<organism evidence="8 9">
    <name type="scientific">Ogataea polymorpha</name>
    <dbReference type="NCBI Taxonomy" id="460523"/>
    <lineage>
        <taxon>Eukaryota</taxon>
        <taxon>Fungi</taxon>
        <taxon>Dikarya</taxon>
        <taxon>Ascomycota</taxon>
        <taxon>Saccharomycotina</taxon>
        <taxon>Pichiomycetes</taxon>
        <taxon>Pichiales</taxon>
        <taxon>Pichiaceae</taxon>
        <taxon>Ogataea</taxon>
    </lineage>
</organism>
<proteinExistence type="inferred from homology"/>
<evidence type="ECO:0000256" key="4">
    <source>
        <dbReference type="ARBA" id="ARBA00022980"/>
    </source>
</evidence>
<dbReference type="GO" id="GO:0003735">
    <property type="term" value="F:structural constituent of ribosome"/>
    <property type="evidence" value="ECO:0007669"/>
    <property type="project" value="TreeGrafter"/>
</dbReference>
<evidence type="ECO:0000256" key="5">
    <source>
        <dbReference type="ARBA" id="ARBA00023128"/>
    </source>
</evidence>
<evidence type="ECO:0000256" key="3">
    <source>
        <dbReference type="ARBA" id="ARBA00022946"/>
    </source>
</evidence>
<comment type="similarity">
    <text evidence="2">Belongs to the mitochondrion-specific ribosomal protein mS29 family.</text>
</comment>
<name>A0A9P8T850_9ASCO</name>
<dbReference type="PANTHER" id="PTHR12810">
    <property type="entry name" value="MITOCHONDRIAL 28S RIBOSOMAL PROTEIN S29"/>
    <property type="match status" value="1"/>
</dbReference>
<dbReference type="PANTHER" id="PTHR12810:SF0">
    <property type="entry name" value="SMALL RIBOSOMAL SUBUNIT PROTEIN MS29"/>
    <property type="match status" value="1"/>
</dbReference>
<comment type="caution">
    <text evidence="8">The sequence shown here is derived from an EMBL/GenBank/DDBJ whole genome shotgun (WGS) entry which is preliminary data.</text>
</comment>
<dbReference type="PIRSF" id="PIRSF036996">
    <property type="entry name" value="RSM23"/>
    <property type="match status" value="1"/>
</dbReference>
<evidence type="ECO:0000256" key="6">
    <source>
        <dbReference type="ARBA" id="ARBA00023274"/>
    </source>
</evidence>
<evidence type="ECO:0000256" key="1">
    <source>
        <dbReference type="ARBA" id="ARBA00004173"/>
    </source>
</evidence>
<comment type="subcellular location">
    <subcellularLocation>
        <location evidence="1">Mitochondrion</location>
    </subcellularLocation>
</comment>
<keyword evidence="4" id="KW-0689">Ribosomal protein</keyword>
<dbReference type="Gene3D" id="3.40.50.300">
    <property type="entry name" value="P-loop containing nucleotide triphosphate hydrolases"/>
    <property type="match status" value="1"/>
</dbReference>
<dbReference type="Proteomes" id="UP000788993">
    <property type="component" value="Unassembled WGS sequence"/>
</dbReference>
<evidence type="ECO:0000313" key="8">
    <source>
        <dbReference type="EMBL" id="KAH3669888.1"/>
    </source>
</evidence>
<dbReference type="SUPFAM" id="SSF52540">
    <property type="entry name" value="P-loop containing nucleoside triphosphate hydrolases"/>
    <property type="match status" value="1"/>
</dbReference>
<dbReference type="InterPro" id="IPR027417">
    <property type="entry name" value="P-loop_NTPase"/>
</dbReference>
<dbReference type="GO" id="GO:0005763">
    <property type="term" value="C:mitochondrial small ribosomal subunit"/>
    <property type="evidence" value="ECO:0007669"/>
    <property type="project" value="InterPro"/>
</dbReference>
<accession>A0A9P8T850</accession>
<sequence>MFRPLGLTHLSQRRTFSSSTLQFAVYKSKSFSRKTKYDPSKNRKGSGKDKRFNKLLVSENYKRSATDQEVHEKLPVFSAENLHLDEVVKFKKTSYQKLHILGAFKPNQFNELYSRPITLSRKVETSQIHEFVTKSLSSSSKENRLIITGDLGVGKSTMLTQFHALALEQDSVILHISNMDALVDGSNDFKYNSATGLYEQPMATRDLLKKWFSLNKNVFDKINLSKPYSPTFDMARNQKPIAFSEKNTLREVLGKLLYNPAVNRANLFQFLMDELAAQESIPVFLTIDNFSALCHYANTRYRDKHNNPIYFQKFQLSKTFVEFIGGDKTFHKGAIVAATKFDHKDTDTIPVALGLREPDYYATFDQWDRKFTEQLVRNGKPEHLHVKRLSKEQVRALVEHMLECKVIPHEIEKRGFSREDDIHEVLPRLSEMEYLLSGNGNPRELYKNCVFSYI</sequence>
<gene>
    <name evidence="8" type="ORF">OGATHE_002700</name>
</gene>
<reference evidence="8" key="2">
    <citation type="submission" date="2021-01" db="EMBL/GenBank/DDBJ databases">
        <authorList>
            <person name="Schikora-Tamarit M.A."/>
        </authorList>
    </citation>
    <scope>NUCLEOTIDE SEQUENCE</scope>
    <source>
        <strain evidence="8">NCAIM Y.01608</strain>
    </source>
</reference>
<dbReference type="InterPro" id="IPR017082">
    <property type="entry name" value="Ribosomal_mS29_fun"/>
</dbReference>
<keyword evidence="3" id="KW-0809">Transit peptide</keyword>
<dbReference type="EMBL" id="JAEUBD010000983">
    <property type="protein sequence ID" value="KAH3669888.1"/>
    <property type="molecule type" value="Genomic_DNA"/>
</dbReference>
<protein>
    <recommendedName>
        <fullName evidence="7">Small ribosomal subunit protein mS29</fullName>
    </recommendedName>
</protein>
<dbReference type="AlphaFoldDB" id="A0A9P8T850"/>
<keyword evidence="5" id="KW-0496">Mitochondrion</keyword>
<dbReference type="Pfam" id="PF10236">
    <property type="entry name" value="DAP3"/>
    <property type="match status" value="1"/>
</dbReference>